<dbReference type="AlphaFoldDB" id="A0A6H5I2V7"/>
<sequence>MYLCSICATHFIESSLCLHSVSLALPNDLTYLAVYTHFYALSTLALKTVTDFNFSHLEQTHLFIGRTDYVAVTPGQRKKKRCDLQERSLFFSRSHRIAGAARQEIAKCAGERRPLQRREAIRIHLSHSHTQKTEESAPRPRTARKTNTMMRARQGKMRPPNNVHSRECVRSAHYNSTHAAERYVYITPKQARKTFGLLQIAQRDQYNYNNNNNNSSGSSMTNTNATSTTYCVHYIYHAISCSRCHRLAARDDSTRKSGSEHKTGGIMSCPIGLEVYRHSSVVARTTMMACSSSSGGGGGSGATNEKLDATPRVDNCKSSSEAGASVIYRTTLARTFGTPIIVPMREKLYSCARATARARVQHRSTAFDNYMPHIHIARVRGAPIPRLTTMDWKINGPGGAAPTKPRTRKKKTILQGTSTRRRGSNVEACRVILTRARSSHSLTIEDRQLKRPWIAPSVPSGAEDPMGCHQQPAERVLRKRDIVSHDVDDDDDDDDWCYEARGCCCGSIGRASKIDRLFRIGHAHMGHPRQQQPQPQPHTLLLYMHEDRPRIDRSSFCMSRESILTLALCVFFAETARDYPIRESAAIVTVSSVHYLYSSRADRFARAAIILQRQRLRCDRTYIYTIDSRAVPQHCAEFQRNIESVSKSRDLEKNLNDHNSVRTRIQDKTYCSGNCIIIIAKRRKAAQQQQQQQPPWLIALYYPGKLGRI</sequence>
<gene>
    <name evidence="2" type="ORF">TBRA_LOCUS4131</name>
</gene>
<reference evidence="2 3" key="1">
    <citation type="submission" date="2020-02" db="EMBL/GenBank/DDBJ databases">
        <authorList>
            <person name="Ferguson B K."/>
        </authorList>
    </citation>
    <scope>NUCLEOTIDE SEQUENCE [LARGE SCALE GENOMIC DNA]</scope>
</reference>
<name>A0A6H5I2V7_9HYME</name>
<keyword evidence="3" id="KW-1185">Reference proteome</keyword>
<proteinExistence type="predicted"/>
<evidence type="ECO:0000313" key="2">
    <source>
        <dbReference type="EMBL" id="CAB0032187.1"/>
    </source>
</evidence>
<feature type="region of interest" description="Disordered" evidence="1">
    <location>
        <begin position="394"/>
        <end position="420"/>
    </location>
</feature>
<dbReference type="EMBL" id="CADCXV010000670">
    <property type="protein sequence ID" value="CAB0032187.1"/>
    <property type="molecule type" value="Genomic_DNA"/>
</dbReference>
<accession>A0A6H5I2V7</accession>
<evidence type="ECO:0000256" key="1">
    <source>
        <dbReference type="SAM" id="MobiDB-lite"/>
    </source>
</evidence>
<evidence type="ECO:0000313" key="3">
    <source>
        <dbReference type="Proteomes" id="UP000479190"/>
    </source>
</evidence>
<organism evidence="2 3">
    <name type="scientific">Trichogramma brassicae</name>
    <dbReference type="NCBI Taxonomy" id="86971"/>
    <lineage>
        <taxon>Eukaryota</taxon>
        <taxon>Metazoa</taxon>
        <taxon>Ecdysozoa</taxon>
        <taxon>Arthropoda</taxon>
        <taxon>Hexapoda</taxon>
        <taxon>Insecta</taxon>
        <taxon>Pterygota</taxon>
        <taxon>Neoptera</taxon>
        <taxon>Endopterygota</taxon>
        <taxon>Hymenoptera</taxon>
        <taxon>Apocrita</taxon>
        <taxon>Proctotrupomorpha</taxon>
        <taxon>Chalcidoidea</taxon>
        <taxon>Trichogrammatidae</taxon>
        <taxon>Trichogramma</taxon>
    </lineage>
</organism>
<dbReference type="Proteomes" id="UP000479190">
    <property type="component" value="Unassembled WGS sequence"/>
</dbReference>
<protein>
    <submittedName>
        <fullName evidence="2">Uncharacterized protein</fullName>
    </submittedName>
</protein>